<evidence type="ECO:0000259" key="1">
    <source>
        <dbReference type="Pfam" id="PF01814"/>
    </source>
</evidence>
<name>A0A0F9FRG0_9ZZZZ</name>
<dbReference type="PANTHER" id="PTHR39966">
    <property type="entry name" value="BLL2471 PROTEIN-RELATED"/>
    <property type="match status" value="1"/>
</dbReference>
<evidence type="ECO:0000313" key="2">
    <source>
        <dbReference type="EMBL" id="KKL89109.1"/>
    </source>
</evidence>
<organism evidence="2">
    <name type="scientific">marine sediment metagenome</name>
    <dbReference type="NCBI Taxonomy" id="412755"/>
    <lineage>
        <taxon>unclassified sequences</taxon>
        <taxon>metagenomes</taxon>
        <taxon>ecological metagenomes</taxon>
    </lineage>
</organism>
<proteinExistence type="predicted"/>
<feature type="domain" description="Hemerythrin-like" evidence="1">
    <location>
        <begin position="93"/>
        <end position="216"/>
    </location>
</feature>
<accession>A0A0F9FRG0</accession>
<reference evidence="2" key="1">
    <citation type="journal article" date="2015" name="Nature">
        <title>Complex archaea that bridge the gap between prokaryotes and eukaryotes.</title>
        <authorList>
            <person name="Spang A."/>
            <person name="Saw J.H."/>
            <person name="Jorgensen S.L."/>
            <person name="Zaremba-Niedzwiedzka K."/>
            <person name="Martijn J."/>
            <person name="Lind A.E."/>
            <person name="van Eijk R."/>
            <person name="Schleper C."/>
            <person name="Guy L."/>
            <person name="Ettema T.J."/>
        </authorList>
    </citation>
    <scope>NUCLEOTIDE SEQUENCE</scope>
</reference>
<dbReference type="PANTHER" id="PTHR39966:SF1">
    <property type="entry name" value="HEMERYTHRIN-LIKE DOMAIN-CONTAINING PROTEIN"/>
    <property type="match status" value="1"/>
</dbReference>
<dbReference type="GO" id="GO:0005886">
    <property type="term" value="C:plasma membrane"/>
    <property type="evidence" value="ECO:0007669"/>
    <property type="project" value="TreeGrafter"/>
</dbReference>
<sequence>MNEYLNRGIKEIITEFPEIEGILNDYEIGCGPCSVGTCLLKDIVTIHRLTEGQEQELMARIAKAIHPDKDIKIPETEKRTEVKPKEFRYAPPIKKLVDEHVLIKRWIALIPQVVDYCDVKTEEGRQLILDGVDLIRSYADKFHHAKEEDILFKYFDEDSDIIKVMHEDHTRARAYVKAILDALDKGDETAISENLMAYRELLTEHIKKEDEILYPWMDNNLSTTQVGKLYSQFEKADKEIGFSPEKYEHFIIKLEEKFKQKEK</sequence>
<dbReference type="Pfam" id="PF01814">
    <property type="entry name" value="Hemerythrin"/>
    <property type="match status" value="1"/>
</dbReference>
<dbReference type="Gene3D" id="1.20.120.520">
    <property type="entry name" value="nmb1532 protein domain like"/>
    <property type="match status" value="1"/>
</dbReference>
<dbReference type="InterPro" id="IPR012312">
    <property type="entry name" value="Hemerythrin-like"/>
</dbReference>
<protein>
    <recommendedName>
        <fullName evidence="1">Hemerythrin-like domain-containing protein</fullName>
    </recommendedName>
</protein>
<dbReference type="AlphaFoldDB" id="A0A0F9FRG0"/>
<comment type="caution">
    <text evidence="2">The sequence shown here is derived from an EMBL/GenBank/DDBJ whole genome shotgun (WGS) entry which is preliminary data.</text>
</comment>
<gene>
    <name evidence="2" type="ORF">LCGC14_1917990</name>
</gene>
<dbReference type="EMBL" id="LAZR01020379">
    <property type="protein sequence ID" value="KKL89109.1"/>
    <property type="molecule type" value="Genomic_DNA"/>
</dbReference>